<dbReference type="InterPro" id="IPR030960">
    <property type="entry name" value="DHQS/DOIS_N"/>
</dbReference>
<comment type="cofactor">
    <cofactor evidence="2">
        <name>NAD(+)</name>
        <dbReference type="ChEBI" id="CHEBI:57540"/>
    </cofactor>
</comment>
<comment type="subcellular location">
    <subcellularLocation>
        <location evidence="5">Cytoplasm</location>
    </subcellularLocation>
    <subcellularLocation>
        <location evidence="4">Plastid</location>
        <location evidence="4">Chloroplast</location>
    </subcellularLocation>
</comment>
<evidence type="ECO:0000256" key="18">
    <source>
        <dbReference type="ARBA" id="ARBA00023285"/>
    </source>
</evidence>
<dbReference type="GO" id="GO:0000166">
    <property type="term" value="F:nucleotide binding"/>
    <property type="evidence" value="ECO:0007669"/>
    <property type="project" value="UniProtKB-KW"/>
</dbReference>
<evidence type="ECO:0000256" key="8">
    <source>
        <dbReference type="ARBA" id="ARBA00013031"/>
    </source>
</evidence>
<evidence type="ECO:0000313" key="21">
    <source>
        <dbReference type="EMBL" id="VAW78952.1"/>
    </source>
</evidence>
<dbReference type="GO" id="GO:0009073">
    <property type="term" value="P:aromatic amino acid family biosynthetic process"/>
    <property type="evidence" value="ECO:0007669"/>
    <property type="project" value="UniProtKB-KW"/>
</dbReference>
<gene>
    <name evidence="21" type="ORF">MNBD_GAMMA14-696</name>
</gene>
<evidence type="ECO:0000256" key="14">
    <source>
        <dbReference type="ARBA" id="ARBA00022833"/>
    </source>
</evidence>
<dbReference type="FunFam" id="1.20.1090.10:FF:000002">
    <property type="entry name" value="3-dehydroquinate synthase"/>
    <property type="match status" value="1"/>
</dbReference>
<evidence type="ECO:0000256" key="16">
    <source>
        <dbReference type="ARBA" id="ARBA00023141"/>
    </source>
</evidence>
<dbReference type="GO" id="GO:0008652">
    <property type="term" value="P:amino acid biosynthetic process"/>
    <property type="evidence" value="ECO:0007669"/>
    <property type="project" value="UniProtKB-KW"/>
</dbReference>
<dbReference type="GO" id="GO:0046872">
    <property type="term" value="F:metal ion binding"/>
    <property type="evidence" value="ECO:0007669"/>
    <property type="project" value="UniProtKB-KW"/>
</dbReference>
<keyword evidence="15" id="KW-0520">NAD</keyword>
<evidence type="ECO:0000259" key="19">
    <source>
        <dbReference type="Pfam" id="PF01761"/>
    </source>
</evidence>
<dbReference type="CDD" id="cd08195">
    <property type="entry name" value="DHQS"/>
    <property type="match status" value="1"/>
</dbReference>
<dbReference type="InterPro" id="IPR056179">
    <property type="entry name" value="DHQS_C"/>
</dbReference>
<dbReference type="PIRSF" id="PIRSF001455">
    <property type="entry name" value="DHQ_synth"/>
    <property type="match status" value="1"/>
</dbReference>
<evidence type="ECO:0000256" key="7">
    <source>
        <dbReference type="ARBA" id="ARBA00005412"/>
    </source>
</evidence>
<evidence type="ECO:0000259" key="20">
    <source>
        <dbReference type="Pfam" id="PF24621"/>
    </source>
</evidence>
<feature type="domain" description="3-dehydroquinate synthase N-terminal" evidence="19">
    <location>
        <begin position="67"/>
        <end position="179"/>
    </location>
</feature>
<dbReference type="InterPro" id="IPR016037">
    <property type="entry name" value="DHQ_synth_AroB"/>
</dbReference>
<name>A0A3B0YUF8_9ZZZZ</name>
<reference evidence="21" key="1">
    <citation type="submission" date="2018-06" db="EMBL/GenBank/DDBJ databases">
        <authorList>
            <person name="Zhirakovskaya E."/>
        </authorList>
    </citation>
    <scope>NUCLEOTIDE SEQUENCE</scope>
</reference>
<dbReference type="NCBIfam" id="TIGR01357">
    <property type="entry name" value="aroB"/>
    <property type="match status" value="1"/>
</dbReference>
<keyword evidence="12" id="KW-0479">Metal-binding</keyword>
<dbReference type="Pfam" id="PF24621">
    <property type="entry name" value="DHQS_C"/>
    <property type="match status" value="1"/>
</dbReference>
<comment type="pathway">
    <text evidence="6">Metabolic intermediate biosynthesis; chorismate biosynthesis; chorismate from D-erythrose 4-phosphate and phosphoenolpyruvate: step 2/7.</text>
</comment>
<dbReference type="Gene3D" id="1.20.1090.10">
    <property type="entry name" value="Dehydroquinate synthase-like - alpha domain"/>
    <property type="match status" value="1"/>
</dbReference>
<evidence type="ECO:0000256" key="3">
    <source>
        <dbReference type="ARBA" id="ARBA00001941"/>
    </source>
</evidence>
<comment type="catalytic activity">
    <reaction evidence="1">
        <text>7-phospho-2-dehydro-3-deoxy-D-arabino-heptonate = 3-dehydroquinate + phosphate</text>
        <dbReference type="Rhea" id="RHEA:21968"/>
        <dbReference type="ChEBI" id="CHEBI:32364"/>
        <dbReference type="ChEBI" id="CHEBI:43474"/>
        <dbReference type="ChEBI" id="CHEBI:58394"/>
        <dbReference type="EC" id="4.2.3.4"/>
    </reaction>
</comment>
<dbReference type="GO" id="GO:0009507">
    <property type="term" value="C:chloroplast"/>
    <property type="evidence" value="ECO:0007669"/>
    <property type="project" value="UniProtKB-SubCell"/>
</dbReference>
<accession>A0A3B0YUF8</accession>
<dbReference type="EMBL" id="UOFM01000289">
    <property type="protein sequence ID" value="VAW78952.1"/>
    <property type="molecule type" value="Genomic_DNA"/>
</dbReference>
<evidence type="ECO:0000256" key="1">
    <source>
        <dbReference type="ARBA" id="ARBA00001393"/>
    </source>
</evidence>
<evidence type="ECO:0000256" key="4">
    <source>
        <dbReference type="ARBA" id="ARBA00004229"/>
    </source>
</evidence>
<dbReference type="AlphaFoldDB" id="A0A3B0YUF8"/>
<dbReference type="PANTHER" id="PTHR43622">
    <property type="entry name" value="3-DEHYDROQUINATE SYNTHASE"/>
    <property type="match status" value="1"/>
</dbReference>
<protein>
    <recommendedName>
        <fullName evidence="9">3-dehydroquinate synthase</fullName>
        <ecNumber evidence="8">4.2.3.4</ecNumber>
    </recommendedName>
</protein>
<dbReference type="InterPro" id="IPR030963">
    <property type="entry name" value="DHQ_synth_fam"/>
</dbReference>
<dbReference type="GO" id="GO:0003856">
    <property type="term" value="F:3-dehydroquinate synthase activity"/>
    <property type="evidence" value="ECO:0007669"/>
    <property type="project" value="UniProtKB-EC"/>
</dbReference>
<keyword evidence="11" id="KW-0028">Amino-acid biosynthesis</keyword>
<proteinExistence type="inferred from homology"/>
<keyword evidence="18" id="KW-0170">Cobalt</keyword>
<sequence>MIKKTLQLELGERSYPIHIGPGLLSHTALYEPAIRGRQVMVVSNDTVAPLYMDNVCDALQGYHLEQLVLPDGEQYKTLEVLNSIFDALLEKRFNRSCCLVALGGGVVGDMVGFAAASYQRGVDFIQIPTTLLAQVDSSVGGKTGVNHPLGKNMIGAFHQPRVVLADTQTLNTLDDRQLSAGIAEIIKYGLIEDYAFFEWLEANMTHLLERNTAALVYAIEHSCRCKAEIVAADERESGKRALLNLGHTFGHAIETGMGYGNWLHGEAVAAGMAMAADLSARHGWMSAADVTRIRALLTKARLPVDPPDDISRERFLELMAVDKKAMDDGLRLILLDAIGAAKITADYNAGQLAETLSQRLPLTGS</sequence>
<keyword evidence="10" id="KW-0963">Cytoplasm</keyword>
<dbReference type="HAMAP" id="MF_00110">
    <property type="entry name" value="DHQ_synthase"/>
    <property type="match status" value="1"/>
</dbReference>
<comment type="similarity">
    <text evidence="7">Belongs to the sugar phosphate cyclases superfamily. Dehydroquinate synthase family.</text>
</comment>
<keyword evidence="13" id="KW-0547">Nucleotide-binding</keyword>
<keyword evidence="14" id="KW-0862">Zinc</keyword>
<comment type="cofactor">
    <cofactor evidence="3">
        <name>Co(2+)</name>
        <dbReference type="ChEBI" id="CHEBI:48828"/>
    </cofactor>
</comment>
<dbReference type="PANTHER" id="PTHR43622:SF7">
    <property type="entry name" value="3-DEHYDROQUINATE SYNTHASE, CHLOROPLASTIC"/>
    <property type="match status" value="1"/>
</dbReference>
<evidence type="ECO:0000256" key="2">
    <source>
        <dbReference type="ARBA" id="ARBA00001911"/>
    </source>
</evidence>
<evidence type="ECO:0000256" key="15">
    <source>
        <dbReference type="ARBA" id="ARBA00023027"/>
    </source>
</evidence>
<evidence type="ECO:0000256" key="5">
    <source>
        <dbReference type="ARBA" id="ARBA00004496"/>
    </source>
</evidence>
<evidence type="ECO:0000256" key="13">
    <source>
        <dbReference type="ARBA" id="ARBA00022741"/>
    </source>
</evidence>
<organism evidence="21">
    <name type="scientific">hydrothermal vent metagenome</name>
    <dbReference type="NCBI Taxonomy" id="652676"/>
    <lineage>
        <taxon>unclassified sequences</taxon>
        <taxon>metagenomes</taxon>
        <taxon>ecological metagenomes</taxon>
    </lineage>
</organism>
<dbReference type="SUPFAM" id="SSF56796">
    <property type="entry name" value="Dehydroquinate synthase-like"/>
    <property type="match status" value="1"/>
</dbReference>
<evidence type="ECO:0000256" key="17">
    <source>
        <dbReference type="ARBA" id="ARBA00023239"/>
    </source>
</evidence>
<evidence type="ECO:0000256" key="6">
    <source>
        <dbReference type="ARBA" id="ARBA00004661"/>
    </source>
</evidence>
<dbReference type="Pfam" id="PF01761">
    <property type="entry name" value="DHQ_synthase"/>
    <property type="match status" value="1"/>
</dbReference>
<evidence type="ECO:0000256" key="12">
    <source>
        <dbReference type="ARBA" id="ARBA00022723"/>
    </source>
</evidence>
<dbReference type="FunFam" id="3.40.50.1970:FF:000001">
    <property type="entry name" value="3-dehydroquinate synthase"/>
    <property type="match status" value="1"/>
</dbReference>
<keyword evidence="17 21" id="KW-0456">Lyase</keyword>
<dbReference type="InterPro" id="IPR050071">
    <property type="entry name" value="Dehydroquinate_synthase"/>
</dbReference>
<dbReference type="EC" id="4.2.3.4" evidence="8"/>
<feature type="domain" description="3-dehydroquinate synthase C-terminal" evidence="20">
    <location>
        <begin position="181"/>
        <end position="325"/>
    </location>
</feature>
<keyword evidence="16" id="KW-0057">Aromatic amino acid biosynthesis</keyword>
<evidence type="ECO:0000256" key="10">
    <source>
        <dbReference type="ARBA" id="ARBA00022490"/>
    </source>
</evidence>
<dbReference type="Gene3D" id="3.40.50.1970">
    <property type="match status" value="1"/>
</dbReference>
<evidence type="ECO:0000256" key="9">
    <source>
        <dbReference type="ARBA" id="ARBA00017684"/>
    </source>
</evidence>
<evidence type="ECO:0000256" key="11">
    <source>
        <dbReference type="ARBA" id="ARBA00022605"/>
    </source>
</evidence>